<dbReference type="Pfam" id="PF23857">
    <property type="entry name" value="Phage_TAC_19"/>
    <property type="match status" value="1"/>
</dbReference>
<dbReference type="EMBL" id="JAQKAB010000001">
    <property type="protein sequence ID" value="MDA7025053.1"/>
    <property type="molecule type" value="Genomic_DNA"/>
</dbReference>
<sequence length="118" mass="13807">MIKAILKDYSQAKVDDEGNIMKVPEKTYIKAVVTSRQMYRALEIHAIAEETEMNEFDQMKELLYFVVDLFDNQFTFDDILDGVLSEDLLDWTRDITEQVMIGHKKKESLKKKALEAQK</sequence>
<dbReference type="NCBIfam" id="NF047360">
    <property type="entry name" value="tail_chap_PVL"/>
    <property type="match status" value="1"/>
</dbReference>
<dbReference type="RefSeq" id="WP_172299034.1">
    <property type="nucleotide sequence ID" value="NZ_JAQKAB010000001.1"/>
</dbReference>
<dbReference type="InterPro" id="IPR057006">
    <property type="entry name" value="Phage_TAC_19"/>
</dbReference>
<gene>
    <name evidence="1" type="ORF">PJ311_00325</name>
</gene>
<reference evidence="1 2" key="1">
    <citation type="submission" date="2023-01" db="EMBL/GenBank/DDBJ databases">
        <title>Bacillus changyiensis sp. nov., isolated from a coastal deposit.</title>
        <authorList>
            <person name="Xiao G."/>
            <person name="Lai Q."/>
            <person name="Hu Z."/>
            <person name="Shao Z."/>
        </authorList>
    </citation>
    <scope>NUCLEOTIDE SEQUENCE [LARGE SCALE GENOMIC DNA]</scope>
    <source>
        <strain evidence="1 2">CLL-7-23</strain>
    </source>
</reference>
<protein>
    <recommendedName>
        <fullName evidence="3">Phage protein</fullName>
    </recommendedName>
</protein>
<accession>A0ABT4WYD6</accession>
<comment type="caution">
    <text evidence="1">The sequence shown here is derived from an EMBL/GenBank/DDBJ whole genome shotgun (WGS) entry which is preliminary data.</text>
</comment>
<dbReference type="Proteomes" id="UP001211894">
    <property type="component" value="Unassembled WGS sequence"/>
</dbReference>
<keyword evidence="2" id="KW-1185">Reference proteome</keyword>
<evidence type="ECO:0000313" key="2">
    <source>
        <dbReference type="Proteomes" id="UP001211894"/>
    </source>
</evidence>
<evidence type="ECO:0008006" key="3">
    <source>
        <dbReference type="Google" id="ProtNLM"/>
    </source>
</evidence>
<evidence type="ECO:0000313" key="1">
    <source>
        <dbReference type="EMBL" id="MDA7025053.1"/>
    </source>
</evidence>
<organism evidence="1 2">
    <name type="scientific">Bacillus changyiensis</name>
    <dbReference type="NCBI Taxonomy" id="3004103"/>
    <lineage>
        <taxon>Bacteria</taxon>
        <taxon>Bacillati</taxon>
        <taxon>Bacillota</taxon>
        <taxon>Bacilli</taxon>
        <taxon>Bacillales</taxon>
        <taxon>Bacillaceae</taxon>
        <taxon>Bacillus</taxon>
    </lineage>
</organism>
<proteinExistence type="predicted"/>
<name>A0ABT4WYD6_9BACI</name>